<sequence>MAQPLMQTLQVTAAGRDIGELHLRIHPTNNAFTVATCLETTTLHLVQLKELVHRKTSYPVAAYIGPPPAAVCGVTSQAFWKETLEQVLKDFQTRNPDADITTAHTMGRTLFILITFAHGPVPHIIRYMGVVYRCTEYKLLSLYCGTSPECSPYGEAHATLSYIPFGCPADPPLQRQPAISSWENGKVLLSSGNPALQLAAMTRAADVIAARGMTV</sequence>
<gene>
    <name evidence="1" type="ORF">HPB51_018625</name>
</gene>
<dbReference type="AlphaFoldDB" id="A0A9J6F5Q3"/>
<proteinExistence type="predicted"/>
<evidence type="ECO:0000313" key="2">
    <source>
        <dbReference type="Proteomes" id="UP000821866"/>
    </source>
</evidence>
<dbReference type="EMBL" id="JABSTU010000001">
    <property type="protein sequence ID" value="KAH8041831.1"/>
    <property type="molecule type" value="Genomic_DNA"/>
</dbReference>
<protein>
    <submittedName>
        <fullName evidence="1">Uncharacterized protein</fullName>
    </submittedName>
</protein>
<organism evidence="1 2">
    <name type="scientific">Rhipicephalus microplus</name>
    <name type="common">Cattle tick</name>
    <name type="synonym">Boophilus microplus</name>
    <dbReference type="NCBI Taxonomy" id="6941"/>
    <lineage>
        <taxon>Eukaryota</taxon>
        <taxon>Metazoa</taxon>
        <taxon>Ecdysozoa</taxon>
        <taxon>Arthropoda</taxon>
        <taxon>Chelicerata</taxon>
        <taxon>Arachnida</taxon>
        <taxon>Acari</taxon>
        <taxon>Parasitiformes</taxon>
        <taxon>Ixodida</taxon>
        <taxon>Ixodoidea</taxon>
        <taxon>Ixodidae</taxon>
        <taxon>Rhipicephalinae</taxon>
        <taxon>Rhipicephalus</taxon>
        <taxon>Boophilus</taxon>
    </lineage>
</organism>
<name>A0A9J6F5Q3_RHIMP</name>
<comment type="caution">
    <text evidence="1">The sequence shown here is derived from an EMBL/GenBank/DDBJ whole genome shotgun (WGS) entry which is preliminary data.</text>
</comment>
<reference evidence="1" key="2">
    <citation type="submission" date="2021-09" db="EMBL/GenBank/DDBJ databases">
        <authorList>
            <person name="Jia N."/>
            <person name="Wang J."/>
            <person name="Shi W."/>
            <person name="Du L."/>
            <person name="Sun Y."/>
            <person name="Zhan W."/>
            <person name="Jiang J."/>
            <person name="Wang Q."/>
            <person name="Zhang B."/>
            <person name="Ji P."/>
            <person name="Sakyi L.B."/>
            <person name="Cui X."/>
            <person name="Yuan T."/>
            <person name="Jiang B."/>
            <person name="Yang W."/>
            <person name="Lam T.T.-Y."/>
            <person name="Chang Q."/>
            <person name="Ding S."/>
            <person name="Wang X."/>
            <person name="Zhu J."/>
            <person name="Ruan X."/>
            <person name="Zhao L."/>
            <person name="Wei J."/>
            <person name="Que T."/>
            <person name="Du C."/>
            <person name="Cheng J."/>
            <person name="Dai P."/>
            <person name="Han X."/>
            <person name="Huang E."/>
            <person name="Gao Y."/>
            <person name="Liu J."/>
            <person name="Shao H."/>
            <person name="Ye R."/>
            <person name="Li L."/>
            <person name="Wei W."/>
            <person name="Wang X."/>
            <person name="Wang C."/>
            <person name="Huo Q."/>
            <person name="Li W."/>
            <person name="Guo W."/>
            <person name="Chen H."/>
            <person name="Chen S."/>
            <person name="Zhou L."/>
            <person name="Zhou L."/>
            <person name="Ni X."/>
            <person name="Tian J."/>
            <person name="Zhou Y."/>
            <person name="Sheng Y."/>
            <person name="Liu T."/>
            <person name="Pan Y."/>
            <person name="Xia L."/>
            <person name="Li J."/>
            <person name="Zhao F."/>
            <person name="Cao W."/>
        </authorList>
    </citation>
    <scope>NUCLEOTIDE SEQUENCE</scope>
    <source>
        <strain evidence="1">Rmic-2018</strain>
        <tissue evidence="1">Larvae</tissue>
    </source>
</reference>
<reference evidence="1" key="1">
    <citation type="journal article" date="2020" name="Cell">
        <title>Large-Scale Comparative Analyses of Tick Genomes Elucidate Their Genetic Diversity and Vector Capacities.</title>
        <authorList>
            <consortium name="Tick Genome and Microbiome Consortium (TIGMIC)"/>
            <person name="Jia N."/>
            <person name="Wang J."/>
            <person name="Shi W."/>
            <person name="Du L."/>
            <person name="Sun Y."/>
            <person name="Zhan W."/>
            <person name="Jiang J.F."/>
            <person name="Wang Q."/>
            <person name="Zhang B."/>
            <person name="Ji P."/>
            <person name="Bell-Sakyi L."/>
            <person name="Cui X.M."/>
            <person name="Yuan T.T."/>
            <person name="Jiang B.G."/>
            <person name="Yang W.F."/>
            <person name="Lam T.T."/>
            <person name="Chang Q.C."/>
            <person name="Ding S.J."/>
            <person name="Wang X.J."/>
            <person name="Zhu J.G."/>
            <person name="Ruan X.D."/>
            <person name="Zhao L."/>
            <person name="Wei J.T."/>
            <person name="Ye R.Z."/>
            <person name="Que T.C."/>
            <person name="Du C.H."/>
            <person name="Zhou Y.H."/>
            <person name="Cheng J.X."/>
            <person name="Dai P.F."/>
            <person name="Guo W.B."/>
            <person name="Han X.H."/>
            <person name="Huang E.J."/>
            <person name="Li L.F."/>
            <person name="Wei W."/>
            <person name="Gao Y.C."/>
            <person name="Liu J.Z."/>
            <person name="Shao H.Z."/>
            <person name="Wang X."/>
            <person name="Wang C.C."/>
            <person name="Yang T.C."/>
            <person name="Huo Q.B."/>
            <person name="Li W."/>
            <person name="Chen H.Y."/>
            <person name="Chen S.E."/>
            <person name="Zhou L.G."/>
            <person name="Ni X.B."/>
            <person name="Tian J.H."/>
            <person name="Sheng Y."/>
            <person name="Liu T."/>
            <person name="Pan Y.S."/>
            <person name="Xia L.Y."/>
            <person name="Li J."/>
            <person name="Zhao F."/>
            <person name="Cao W.C."/>
        </authorList>
    </citation>
    <scope>NUCLEOTIDE SEQUENCE</scope>
    <source>
        <strain evidence="1">Rmic-2018</strain>
    </source>
</reference>
<evidence type="ECO:0000313" key="1">
    <source>
        <dbReference type="EMBL" id="KAH8041831.1"/>
    </source>
</evidence>
<keyword evidence="2" id="KW-1185">Reference proteome</keyword>
<dbReference type="Proteomes" id="UP000821866">
    <property type="component" value="Chromosome 1"/>
</dbReference>
<accession>A0A9J6F5Q3</accession>